<evidence type="ECO:0008006" key="3">
    <source>
        <dbReference type="Google" id="ProtNLM"/>
    </source>
</evidence>
<evidence type="ECO:0000313" key="1">
    <source>
        <dbReference type="EMBL" id="SEU35023.1"/>
    </source>
</evidence>
<name>A0ABY1CST6_MYXFU</name>
<keyword evidence="2" id="KW-1185">Reference proteome</keyword>
<organism evidence="1 2">
    <name type="scientific">Myxococcus fulvus</name>
    <dbReference type="NCBI Taxonomy" id="33"/>
    <lineage>
        <taxon>Bacteria</taxon>
        <taxon>Pseudomonadati</taxon>
        <taxon>Myxococcota</taxon>
        <taxon>Myxococcia</taxon>
        <taxon>Myxococcales</taxon>
        <taxon>Cystobacterineae</taxon>
        <taxon>Myxococcaceae</taxon>
        <taxon>Myxococcus</taxon>
    </lineage>
</organism>
<comment type="caution">
    <text evidence="1">The sequence shown here is derived from an EMBL/GenBank/DDBJ whole genome shotgun (WGS) entry which is preliminary data.</text>
</comment>
<reference evidence="1 2" key="1">
    <citation type="submission" date="2016-10" db="EMBL/GenBank/DDBJ databases">
        <authorList>
            <person name="Varghese N."/>
            <person name="Submissions S."/>
        </authorList>
    </citation>
    <scope>NUCLEOTIDE SEQUENCE [LARGE SCALE GENOMIC DNA]</scope>
    <source>
        <strain evidence="1 2">DSM 16525</strain>
    </source>
</reference>
<sequence>MSSQSDSRPVSSRGRAWAARLALLVAAAASVATSRSAPSPRVEESAPGVLRLTADAPSASVVLPVRLAVPNGSTQTVWVTMRAPLSARWTHDEGGSRTSPSLTATLRLGPHPLKPTTQLLGVSEGAAVTFDAESDGDVCRLQQPCEWEATLDVAFAEGSPVHGVVEVDWKLVGEVSFDETVDNEPQGLEFTVGPR</sequence>
<protein>
    <recommendedName>
        <fullName evidence="3">Lipoprotein</fullName>
    </recommendedName>
</protein>
<gene>
    <name evidence="1" type="ORF">SAMN05443572_110181</name>
</gene>
<proteinExistence type="predicted"/>
<dbReference type="Proteomes" id="UP000183760">
    <property type="component" value="Unassembled WGS sequence"/>
</dbReference>
<dbReference type="RefSeq" id="WP_143097373.1">
    <property type="nucleotide sequence ID" value="NZ_BJXR01000037.1"/>
</dbReference>
<accession>A0ABY1CST6</accession>
<dbReference type="EMBL" id="FOIB01000010">
    <property type="protein sequence ID" value="SEU35023.1"/>
    <property type="molecule type" value="Genomic_DNA"/>
</dbReference>
<evidence type="ECO:0000313" key="2">
    <source>
        <dbReference type="Proteomes" id="UP000183760"/>
    </source>
</evidence>